<dbReference type="EMBL" id="QVIA01000009">
    <property type="protein sequence ID" value="RGC32392.1"/>
    <property type="molecule type" value="Genomic_DNA"/>
</dbReference>
<reference evidence="1 2" key="1">
    <citation type="submission" date="2018-08" db="EMBL/GenBank/DDBJ databases">
        <title>A genome reference for cultivated species of the human gut microbiota.</title>
        <authorList>
            <person name="Zou Y."/>
            <person name="Xue W."/>
            <person name="Luo G."/>
        </authorList>
    </citation>
    <scope>NUCLEOTIDE SEQUENCE [LARGE SCALE GENOMIC DNA]</scope>
    <source>
        <strain evidence="1 2">AF19-21</strain>
    </source>
</reference>
<sequence>MVTKNMMQKLTEQEMIGKDVLVQLFEETFNAGRCAVKMLRDTPLYQLKAIFLLFLVMIQKKPCFTKTNFLPV</sequence>
<organism evidence="1 2">
    <name type="scientific">Hungatella hathewayi</name>
    <dbReference type="NCBI Taxonomy" id="154046"/>
    <lineage>
        <taxon>Bacteria</taxon>
        <taxon>Bacillati</taxon>
        <taxon>Bacillota</taxon>
        <taxon>Clostridia</taxon>
        <taxon>Lachnospirales</taxon>
        <taxon>Lachnospiraceae</taxon>
        <taxon>Hungatella</taxon>
    </lineage>
</organism>
<protein>
    <submittedName>
        <fullName evidence="1">Uncharacterized protein</fullName>
    </submittedName>
</protein>
<name>A0A3E2WXW8_9FIRM</name>
<evidence type="ECO:0000313" key="1">
    <source>
        <dbReference type="EMBL" id="RGC32392.1"/>
    </source>
</evidence>
<dbReference type="GeneID" id="93334244"/>
<proteinExistence type="predicted"/>
<dbReference type="RefSeq" id="WP_025657399.1">
    <property type="nucleotide sequence ID" value="NZ_QVIA01000009.1"/>
</dbReference>
<evidence type="ECO:0000313" key="2">
    <source>
        <dbReference type="Proteomes" id="UP000261111"/>
    </source>
</evidence>
<dbReference type="AlphaFoldDB" id="A0A3E2WXW8"/>
<dbReference type="Proteomes" id="UP000261111">
    <property type="component" value="Unassembled WGS sequence"/>
</dbReference>
<gene>
    <name evidence="1" type="ORF">DWX41_10050</name>
</gene>
<comment type="caution">
    <text evidence="1">The sequence shown here is derived from an EMBL/GenBank/DDBJ whole genome shotgun (WGS) entry which is preliminary data.</text>
</comment>
<accession>A0A3E2WXW8</accession>